<evidence type="ECO:0000313" key="3">
    <source>
        <dbReference type="EMBL" id="QPG95870.1"/>
    </source>
</evidence>
<keyword evidence="4" id="KW-1185">Reference proteome</keyword>
<dbReference type="EMBL" id="CP031386">
    <property type="protein sequence ID" value="QPG95870.1"/>
    <property type="molecule type" value="Genomic_DNA"/>
</dbReference>
<proteinExistence type="predicted"/>
<feature type="chain" id="PRO_5034554481" evidence="2">
    <location>
        <begin position="18"/>
        <end position="449"/>
    </location>
</feature>
<dbReference type="AlphaFoldDB" id="A0A7S9KNS4"/>
<organism evidence="3 4">
    <name type="scientific">Epichloe festucae (strain Fl1)</name>
    <dbReference type="NCBI Taxonomy" id="877507"/>
    <lineage>
        <taxon>Eukaryota</taxon>
        <taxon>Fungi</taxon>
        <taxon>Dikarya</taxon>
        <taxon>Ascomycota</taxon>
        <taxon>Pezizomycotina</taxon>
        <taxon>Sordariomycetes</taxon>
        <taxon>Hypocreomycetidae</taxon>
        <taxon>Hypocreales</taxon>
        <taxon>Clavicipitaceae</taxon>
        <taxon>Epichloe</taxon>
    </lineage>
</organism>
<feature type="signal peptide" evidence="2">
    <location>
        <begin position="1"/>
        <end position="17"/>
    </location>
</feature>
<feature type="region of interest" description="Disordered" evidence="1">
    <location>
        <begin position="160"/>
        <end position="261"/>
    </location>
</feature>
<feature type="region of interest" description="Disordered" evidence="1">
    <location>
        <begin position="22"/>
        <end position="87"/>
    </location>
</feature>
<keyword evidence="2" id="KW-0732">Signal</keyword>
<name>A0A7S9KNS4_EPIFF</name>
<feature type="compositionally biased region" description="Low complexity" evidence="1">
    <location>
        <begin position="280"/>
        <end position="315"/>
    </location>
</feature>
<evidence type="ECO:0000256" key="1">
    <source>
        <dbReference type="SAM" id="MobiDB-lite"/>
    </source>
</evidence>
<feature type="compositionally biased region" description="Polar residues" evidence="1">
    <location>
        <begin position="226"/>
        <end position="257"/>
    </location>
</feature>
<evidence type="ECO:0000256" key="2">
    <source>
        <dbReference type="SAM" id="SignalP"/>
    </source>
</evidence>
<gene>
    <name evidence="3" type="ORF">C2857_002343</name>
</gene>
<evidence type="ECO:0000313" key="4">
    <source>
        <dbReference type="Proteomes" id="UP000594364"/>
    </source>
</evidence>
<protein>
    <submittedName>
        <fullName evidence="3">Uncharacterized protein</fullName>
    </submittedName>
</protein>
<feature type="region of interest" description="Disordered" evidence="1">
    <location>
        <begin position="276"/>
        <end position="412"/>
    </location>
</feature>
<reference evidence="3 4" key="1">
    <citation type="journal article" date="2018" name="PLoS Genet.">
        <title>Repeat elements organise 3D genome structure and mediate transcription in the filamentous fungus Epichloe festucae.</title>
        <authorList>
            <person name="Winter D.J."/>
            <person name="Ganley A.R.D."/>
            <person name="Young C.A."/>
            <person name="Liachko I."/>
            <person name="Schardl C.L."/>
            <person name="Dupont P.Y."/>
            <person name="Berry D."/>
            <person name="Ram A."/>
            <person name="Scott B."/>
            <person name="Cox M.P."/>
        </authorList>
    </citation>
    <scope>NUCLEOTIDE SEQUENCE [LARGE SCALE GENOMIC DNA]</scope>
    <source>
        <strain evidence="3 4">Fl1</strain>
    </source>
</reference>
<feature type="compositionally biased region" description="Low complexity" evidence="1">
    <location>
        <begin position="332"/>
        <end position="374"/>
    </location>
</feature>
<sequence>MKSGALYLLALSTITQAGPWNHDGRGQGLVKTQGAEDGPGSVRGFTPPVGVEPGVQIEANSTPTRPKSIANIASNEQPPNGQQPPIEQPAIAPGFEGHVLRISTVTVTVTAQGSGAASPATVTVTQLAASQGNGGNAAAVTITELASTITQTVTFRAPCAAGQRQRGGGAGQGQRNSTAPGQVVVIIENGNRNRNGQGPRTSGRRGGAEKCYVTRQGDPGVVCGRTTPSNSEATAPTAAGRTNQTRAEVLPTTNANGNGVGVSTIPIAESARPKTTLNNAASSPAAVAPQPKPSSSSLSQATPPVASASAPALSSKGQPAVPLPVPSRSGRRSSIISNSAPGQPTPASSSTSETISAAVSSTSAATSTSTPSPSRLAESLTLGGLGPSPTAIKDSAVAPGPTPGATPGPGVVAPAQPVVNLSGLNLSSVLDLGNLLRQSEPTQSSTKAL</sequence>
<dbReference type="OrthoDB" id="4961353at2759"/>
<feature type="compositionally biased region" description="Polar residues" evidence="1">
    <location>
        <begin position="58"/>
        <end position="80"/>
    </location>
</feature>
<accession>A0A7S9KNS4</accession>
<dbReference type="Proteomes" id="UP000594364">
    <property type="component" value="Chromosome 2"/>
</dbReference>